<proteinExistence type="predicted"/>
<dbReference type="EMBL" id="KQ435812">
    <property type="protein sequence ID" value="KOX72725.1"/>
    <property type="molecule type" value="Genomic_DNA"/>
</dbReference>
<name>A0A0M8ZWU3_9HYME</name>
<dbReference type="Proteomes" id="UP000053105">
    <property type="component" value="Unassembled WGS sequence"/>
</dbReference>
<evidence type="ECO:0000313" key="1">
    <source>
        <dbReference type="EMBL" id="KOX72725.1"/>
    </source>
</evidence>
<sequence length="71" mass="8525">MMLPSEHFLTLTGTKKIKMNRLIDGKTCTKIVTHWVCDKDSNRWLVPSFHRYVTLVFQCPWTDQIFIRKNR</sequence>
<organism evidence="1 2">
    <name type="scientific">Melipona quadrifasciata</name>
    <dbReference type="NCBI Taxonomy" id="166423"/>
    <lineage>
        <taxon>Eukaryota</taxon>
        <taxon>Metazoa</taxon>
        <taxon>Ecdysozoa</taxon>
        <taxon>Arthropoda</taxon>
        <taxon>Hexapoda</taxon>
        <taxon>Insecta</taxon>
        <taxon>Pterygota</taxon>
        <taxon>Neoptera</taxon>
        <taxon>Endopterygota</taxon>
        <taxon>Hymenoptera</taxon>
        <taxon>Apocrita</taxon>
        <taxon>Aculeata</taxon>
        <taxon>Apoidea</taxon>
        <taxon>Anthophila</taxon>
        <taxon>Apidae</taxon>
        <taxon>Melipona</taxon>
    </lineage>
</organism>
<keyword evidence="2" id="KW-1185">Reference proteome</keyword>
<dbReference type="OrthoDB" id="10370615at2759"/>
<reference evidence="1 2" key="1">
    <citation type="submission" date="2015-07" db="EMBL/GenBank/DDBJ databases">
        <title>The genome of Melipona quadrifasciata.</title>
        <authorList>
            <person name="Pan H."/>
            <person name="Kapheim K."/>
        </authorList>
    </citation>
    <scope>NUCLEOTIDE SEQUENCE [LARGE SCALE GENOMIC DNA]</scope>
    <source>
        <strain evidence="1">0111107301</strain>
        <tissue evidence="1">Whole body</tissue>
    </source>
</reference>
<dbReference type="AlphaFoldDB" id="A0A0M8ZWU3"/>
<evidence type="ECO:0000313" key="2">
    <source>
        <dbReference type="Proteomes" id="UP000053105"/>
    </source>
</evidence>
<gene>
    <name evidence="1" type="ORF">WN51_00665</name>
</gene>
<protein>
    <submittedName>
        <fullName evidence="1">Uncharacterized protein</fullName>
    </submittedName>
</protein>
<accession>A0A0M8ZWU3</accession>